<evidence type="ECO:0000313" key="2">
    <source>
        <dbReference type="EMBL" id="WOQ68610.1"/>
    </source>
</evidence>
<keyword evidence="2" id="KW-0560">Oxidoreductase</keyword>
<keyword evidence="2" id="KW-0503">Monooxygenase</keyword>
<dbReference type="Proteomes" id="UP001329313">
    <property type="component" value="Chromosome"/>
</dbReference>
<evidence type="ECO:0000259" key="1">
    <source>
        <dbReference type="PROSITE" id="PS51725"/>
    </source>
</evidence>
<dbReference type="AlphaFoldDB" id="A0AAU0MEL0"/>
<organism evidence="2 3">
    <name type="scientific">Microbacterium limosum</name>
    <dbReference type="NCBI Taxonomy" id="3079935"/>
    <lineage>
        <taxon>Bacteria</taxon>
        <taxon>Bacillati</taxon>
        <taxon>Actinomycetota</taxon>
        <taxon>Actinomycetes</taxon>
        <taxon>Micrococcales</taxon>
        <taxon>Microbacteriaceae</taxon>
        <taxon>Microbacterium</taxon>
    </lineage>
</organism>
<accession>A0AAU0MEL0</accession>
<dbReference type="Pfam" id="PF03992">
    <property type="entry name" value="ABM"/>
    <property type="match status" value="1"/>
</dbReference>
<dbReference type="InterPro" id="IPR007138">
    <property type="entry name" value="ABM_dom"/>
</dbReference>
<dbReference type="InterPro" id="IPR011008">
    <property type="entry name" value="Dimeric_a/b-barrel"/>
</dbReference>
<evidence type="ECO:0000313" key="3">
    <source>
        <dbReference type="Proteomes" id="UP001329313"/>
    </source>
</evidence>
<sequence length="112" mass="12682">MMQTDPITVLAIFTPAPGARSQVLEVMRKYIPRVHGEQGCDLYCIQEEEKTGRIVMFERWASEHDLDLHSQGRIVDELNRALDGLLVGSPEVTRLWPIPIGDPQRGVVRPAY</sequence>
<name>A0AAU0MEL0_9MICO</name>
<protein>
    <submittedName>
        <fullName evidence="2">Antibiotic biosynthesis monooxygenase</fullName>
    </submittedName>
</protein>
<dbReference type="Gene3D" id="3.30.70.100">
    <property type="match status" value="1"/>
</dbReference>
<dbReference type="RefSeq" id="WP_330169751.1">
    <property type="nucleotide sequence ID" value="NZ_CP137080.1"/>
</dbReference>
<dbReference type="EMBL" id="CP137080">
    <property type="protein sequence ID" value="WOQ68610.1"/>
    <property type="molecule type" value="Genomic_DNA"/>
</dbReference>
<dbReference type="PROSITE" id="PS51725">
    <property type="entry name" value="ABM"/>
    <property type="match status" value="1"/>
</dbReference>
<reference evidence="2 3" key="1">
    <citation type="submission" date="2023-10" db="EMBL/GenBank/DDBJ databases">
        <title>Y20.</title>
        <authorList>
            <person name="Zhang G."/>
            <person name="Ding Y."/>
        </authorList>
    </citation>
    <scope>NUCLEOTIDE SEQUENCE [LARGE SCALE GENOMIC DNA]</scope>
    <source>
        <strain evidence="2 3">Y20</strain>
    </source>
</reference>
<gene>
    <name evidence="2" type="ORF">RYJ27_07700</name>
</gene>
<dbReference type="SUPFAM" id="SSF54909">
    <property type="entry name" value="Dimeric alpha+beta barrel"/>
    <property type="match status" value="1"/>
</dbReference>
<feature type="domain" description="ABM" evidence="1">
    <location>
        <begin position="7"/>
        <end position="95"/>
    </location>
</feature>
<dbReference type="KEGG" id="mliy:RYJ27_07700"/>
<keyword evidence="3" id="KW-1185">Reference proteome</keyword>
<dbReference type="GO" id="GO:0004497">
    <property type="term" value="F:monooxygenase activity"/>
    <property type="evidence" value="ECO:0007669"/>
    <property type="project" value="UniProtKB-KW"/>
</dbReference>
<proteinExistence type="predicted"/>